<evidence type="ECO:0000256" key="3">
    <source>
        <dbReference type="ARBA" id="ARBA00022729"/>
    </source>
</evidence>
<dbReference type="EMBL" id="JAFKCV010000001">
    <property type="protein sequence ID" value="MBN7824157.1"/>
    <property type="molecule type" value="Genomic_DNA"/>
</dbReference>
<organism evidence="7 8">
    <name type="scientific">Bowmanella dokdonensis</name>
    <dbReference type="NCBI Taxonomy" id="751969"/>
    <lineage>
        <taxon>Bacteria</taxon>
        <taxon>Pseudomonadati</taxon>
        <taxon>Pseudomonadota</taxon>
        <taxon>Gammaproteobacteria</taxon>
        <taxon>Alteromonadales</taxon>
        <taxon>Alteromonadaceae</taxon>
        <taxon>Bowmanella</taxon>
    </lineage>
</organism>
<keyword evidence="4" id="KW-0472">Membrane</keyword>
<evidence type="ECO:0000256" key="6">
    <source>
        <dbReference type="SAM" id="SignalP"/>
    </source>
</evidence>
<evidence type="ECO:0000256" key="5">
    <source>
        <dbReference type="ARBA" id="ARBA00023237"/>
    </source>
</evidence>
<evidence type="ECO:0000256" key="2">
    <source>
        <dbReference type="ARBA" id="ARBA00005722"/>
    </source>
</evidence>
<evidence type="ECO:0000313" key="7">
    <source>
        <dbReference type="EMBL" id="MBN7824157.1"/>
    </source>
</evidence>
<comment type="subcellular location">
    <subcellularLocation>
        <location evidence="1">Cell outer membrane</location>
    </subcellularLocation>
</comment>
<sequence>MKRSLLATVLALTMSGQATAEGTWGLGLGMISAKSPYLGEADDFLLLPLISYESEDFRFTGVSFNYDLYETDSIQLSTFLRPGFDFFDADDADTPAMRTLNDRKFSALLGLEIKADLDFATAVLSAGHDITGNARGWQLELALQRRYQLSPQLFISPELGVTFADSDTVDYYYGVDSGESSQFAPYQADSALNPYASVTLMYQIDKRWQAFTSLKWSEYDNTITDSPIVDADRDLQWVAAVSYEF</sequence>
<keyword evidence="5" id="KW-0998">Cell outer membrane</keyword>
<evidence type="ECO:0000256" key="4">
    <source>
        <dbReference type="ARBA" id="ARBA00023136"/>
    </source>
</evidence>
<keyword evidence="8" id="KW-1185">Reference proteome</keyword>
<reference evidence="7" key="1">
    <citation type="submission" date="2021-03" db="EMBL/GenBank/DDBJ databases">
        <title>novel species isolated from a fishpond in China.</title>
        <authorList>
            <person name="Lu H."/>
            <person name="Cai Z."/>
        </authorList>
    </citation>
    <scope>NUCLEOTIDE SEQUENCE</scope>
    <source>
        <strain evidence="7">JCM 30855</strain>
    </source>
</reference>
<protein>
    <submittedName>
        <fullName evidence="7">MipA/OmpV family protein</fullName>
    </submittedName>
</protein>
<feature type="signal peptide" evidence="6">
    <location>
        <begin position="1"/>
        <end position="20"/>
    </location>
</feature>
<dbReference type="PANTHER" id="PTHR38776:SF1">
    <property type="entry name" value="MLTA-INTERACTING PROTEIN-RELATED"/>
    <property type="match status" value="1"/>
</dbReference>
<dbReference type="Proteomes" id="UP000664654">
    <property type="component" value="Unassembled WGS sequence"/>
</dbReference>
<feature type="chain" id="PRO_5036929717" evidence="6">
    <location>
        <begin position="21"/>
        <end position="245"/>
    </location>
</feature>
<accession>A0A939DKV1</accession>
<name>A0A939DKV1_9ALTE</name>
<gene>
    <name evidence="7" type="ORF">J0A66_02855</name>
</gene>
<keyword evidence="3 6" id="KW-0732">Signal</keyword>
<dbReference type="PANTHER" id="PTHR38776">
    <property type="entry name" value="MLTA-INTERACTING PROTEIN-RELATED"/>
    <property type="match status" value="1"/>
</dbReference>
<evidence type="ECO:0000313" key="8">
    <source>
        <dbReference type="Proteomes" id="UP000664654"/>
    </source>
</evidence>
<dbReference type="InterPro" id="IPR010583">
    <property type="entry name" value="MipA"/>
</dbReference>
<proteinExistence type="inferred from homology"/>
<evidence type="ECO:0000256" key="1">
    <source>
        <dbReference type="ARBA" id="ARBA00004442"/>
    </source>
</evidence>
<dbReference type="GO" id="GO:0009279">
    <property type="term" value="C:cell outer membrane"/>
    <property type="evidence" value="ECO:0007669"/>
    <property type="project" value="UniProtKB-SubCell"/>
</dbReference>
<dbReference type="RefSeq" id="WP_206572246.1">
    <property type="nucleotide sequence ID" value="NZ_JAFKCV010000001.1"/>
</dbReference>
<comment type="similarity">
    <text evidence="2">Belongs to the MipA/OmpV family.</text>
</comment>
<dbReference type="Pfam" id="PF06629">
    <property type="entry name" value="MipA"/>
    <property type="match status" value="1"/>
</dbReference>
<dbReference type="AlphaFoldDB" id="A0A939DKV1"/>
<comment type="caution">
    <text evidence="7">The sequence shown here is derived from an EMBL/GenBank/DDBJ whole genome shotgun (WGS) entry which is preliminary data.</text>
</comment>